<dbReference type="Proteomes" id="UP000581135">
    <property type="component" value="Unassembled WGS sequence"/>
</dbReference>
<dbReference type="InterPro" id="IPR023401">
    <property type="entry name" value="ODC_N"/>
</dbReference>
<dbReference type="RefSeq" id="WP_183417703.1">
    <property type="nucleotide sequence ID" value="NZ_JACHXA010000011.1"/>
</dbReference>
<accession>A0A839SXR9</accession>
<dbReference type="Gene3D" id="3.30.1780.10">
    <property type="entry name" value="ornithine cyclodeaminase, domain 1"/>
    <property type="match status" value="1"/>
</dbReference>
<gene>
    <name evidence="1" type="ORF">FHR98_003190</name>
</gene>
<comment type="caution">
    <text evidence="1">The sequence shown here is derived from an EMBL/GenBank/DDBJ whole genome shotgun (WGS) entry which is preliminary data.</text>
</comment>
<reference evidence="1 2" key="1">
    <citation type="submission" date="2020-08" db="EMBL/GenBank/DDBJ databases">
        <title>Genomic Encyclopedia of Type Strains, Phase III (KMG-III): the genomes of soil and plant-associated and newly described type strains.</title>
        <authorList>
            <person name="Whitman W."/>
        </authorList>
    </citation>
    <scope>NUCLEOTIDE SEQUENCE [LARGE SCALE GENOMIC DNA]</scope>
    <source>
        <strain evidence="1 2">CECT 8803</strain>
    </source>
</reference>
<sequence>MSALLLTRLDVAGLMGPADYLSAVETAFRLSKHGKALSPPPMHIPGLDGGFHAKGAALLNERQVVALKLNGNFPGNSRLQLPTIQGVVLLCDARNGMLLAIIDSIEITLQRTAAASALAAKYLARADASALAVCGCGAQSRAQAIALAAVCGFHRGAAWDADYRKAEVFSAEMSKVLGIPFEPLPDLRSATRGADVIVTCTTAQMPFLTEADVSPGAFIAAVGADNPDKSEIAPSLMARAKVVVDNLDQCLEMGDLHHAIAAGVMTAAAVHGDLGDIVTGRIPGRAGSKEVFLFDSTGTAIQDVASAVRVYEKAVAAGIGTPFAFAAP</sequence>
<evidence type="ECO:0000313" key="2">
    <source>
        <dbReference type="Proteomes" id="UP000581135"/>
    </source>
</evidence>
<dbReference type="AlphaFoldDB" id="A0A839SXR9"/>
<dbReference type="Gene3D" id="3.40.50.720">
    <property type="entry name" value="NAD(P)-binding Rossmann-like Domain"/>
    <property type="match status" value="1"/>
</dbReference>
<dbReference type="InterPro" id="IPR003462">
    <property type="entry name" value="ODC_Mu_crystall"/>
</dbReference>
<protein>
    <submittedName>
        <fullName evidence="1">Ornithine cyclodeaminase/alanine dehydrogenase-like protein (Mu-crystallin family)</fullName>
    </submittedName>
</protein>
<dbReference type="InterPro" id="IPR036291">
    <property type="entry name" value="NAD(P)-bd_dom_sf"/>
</dbReference>
<dbReference type="GO" id="GO:0005737">
    <property type="term" value="C:cytoplasm"/>
    <property type="evidence" value="ECO:0007669"/>
    <property type="project" value="TreeGrafter"/>
</dbReference>
<dbReference type="Pfam" id="PF02423">
    <property type="entry name" value="OCD_Mu_crystall"/>
    <property type="match status" value="1"/>
</dbReference>
<dbReference type="EMBL" id="JACHXA010000011">
    <property type="protein sequence ID" value="MBB3066879.1"/>
    <property type="molecule type" value="Genomic_DNA"/>
</dbReference>
<proteinExistence type="predicted"/>
<dbReference type="PANTHER" id="PTHR13812">
    <property type="entry name" value="KETIMINE REDUCTASE MU-CRYSTALLIN"/>
    <property type="match status" value="1"/>
</dbReference>
<keyword evidence="2" id="KW-1185">Reference proteome</keyword>
<dbReference type="SUPFAM" id="SSF51735">
    <property type="entry name" value="NAD(P)-binding Rossmann-fold domains"/>
    <property type="match status" value="1"/>
</dbReference>
<dbReference type="PANTHER" id="PTHR13812:SF19">
    <property type="entry name" value="KETIMINE REDUCTASE MU-CRYSTALLIN"/>
    <property type="match status" value="1"/>
</dbReference>
<organism evidence="1 2">
    <name type="scientific">Limibacillus halophilus</name>
    <dbReference type="NCBI Taxonomy" id="1579333"/>
    <lineage>
        <taxon>Bacteria</taxon>
        <taxon>Pseudomonadati</taxon>
        <taxon>Pseudomonadota</taxon>
        <taxon>Alphaproteobacteria</taxon>
        <taxon>Rhodospirillales</taxon>
        <taxon>Rhodovibrionaceae</taxon>
        <taxon>Limibacillus</taxon>
    </lineage>
</organism>
<name>A0A839SXR9_9PROT</name>
<evidence type="ECO:0000313" key="1">
    <source>
        <dbReference type="EMBL" id="MBB3066879.1"/>
    </source>
</evidence>
<dbReference type="PIRSF" id="PIRSF001439">
    <property type="entry name" value="CryM"/>
    <property type="match status" value="1"/>
</dbReference>